<dbReference type="RefSeq" id="WP_318595789.1">
    <property type="nucleotide sequence ID" value="NZ_JAWSTH010000006.1"/>
</dbReference>
<dbReference type="EMBL" id="JAWSTH010000006">
    <property type="protein sequence ID" value="MDW5593527.1"/>
    <property type="molecule type" value="Genomic_DNA"/>
</dbReference>
<dbReference type="InterPro" id="IPR036457">
    <property type="entry name" value="PPM-type-like_dom_sf"/>
</dbReference>
<dbReference type="PANTHER" id="PTHR43156">
    <property type="entry name" value="STAGE II SPORULATION PROTEIN E-RELATED"/>
    <property type="match status" value="1"/>
</dbReference>
<name>A0ABU4HLE5_9ACTN</name>
<accession>A0ABU4HLE5</accession>
<dbReference type="InterPro" id="IPR001932">
    <property type="entry name" value="PPM-type_phosphatase-like_dom"/>
</dbReference>
<dbReference type="Gene3D" id="3.40.50.2300">
    <property type="match status" value="1"/>
</dbReference>
<gene>
    <name evidence="5" type="ORF">R7226_04215</name>
</gene>
<protein>
    <submittedName>
        <fullName evidence="5">SpoIIE family protein phosphatase</fullName>
    </submittedName>
</protein>
<comment type="caution">
    <text evidence="5">The sequence shown here is derived from an EMBL/GenBank/DDBJ whole genome shotgun (WGS) entry which is preliminary data.</text>
</comment>
<dbReference type="SUPFAM" id="SSF52172">
    <property type="entry name" value="CheY-like"/>
    <property type="match status" value="1"/>
</dbReference>
<dbReference type="CDD" id="cd00156">
    <property type="entry name" value="REC"/>
    <property type="match status" value="1"/>
</dbReference>
<dbReference type="Pfam" id="PF00072">
    <property type="entry name" value="Response_reg"/>
    <property type="match status" value="1"/>
</dbReference>
<proteinExistence type="predicted"/>
<keyword evidence="2" id="KW-0597">Phosphoprotein</keyword>
<feature type="compositionally biased region" description="Polar residues" evidence="3">
    <location>
        <begin position="13"/>
        <end position="22"/>
    </location>
</feature>
<keyword evidence="6" id="KW-1185">Reference proteome</keyword>
<evidence type="ECO:0000256" key="1">
    <source>
        <dbReference type="ARBA" id="ARBA00022801"/>
    </source>
</evidence>
<dbReference type="Gene3D" id="3.60.40.10">
    <property type="entry name" value="PPM-type phosphatase domain"/>
    <property type="match status" value="1"/>
</dbReference>
<evidence type="ECO:0000313" key="5">
    <source>
        <dbReference type="EMBL" id="MDW5593527.1"/>
    </source>
</evidence>
<dbReference type="PANTHER" id="PTHR43156:SF2">
    <property type="entry name" value="STAGE II SPORULATION PROTEIN E"/>
    <property type="match status" value="1"/>
</dbReference>
<dbReference type="SMART" id="SM00331">
    <property type="entry name" value="PP2C_SIG"/>
    <property type="match status" value="1"/>
</dbReference>
<evidence type="ECO:0000313" key="6">
    <source>
        <dbReference type="Proteomes" id="UP001284601"/>
    </source>
</evidence>
<feature type="modified residue" description="4-aspartylphosphate" evidence="2">
    <location>
        <position position="91"/>
    </location>
</feature>
<evidence type="ECO:0000256" key="3">
    <source>
        <dbReference type="SAM" id="MobiDB-lite"/>
    </source>
</evidence>
<feature type="domain" description="Response regulatory" evidence="4">
    <location>
        <begin position="41"/>
        <end position="156"/>
    </location>
</feature>
<dbReference type="InterPro" id="IPR052016">
    <property type="entry name" value="Bact_Sigma-Reg"/>
</dbReference>
<dbReference type="InterPro" id="IPR001789">
    <property type="entry name" value="Sig_transdc_resp-reg_receiver"/>
</dbReference>
<dbReference type="SMART" id="SM00448">
    <property type="entry name" value="REC"/>
    <property type="match status" value="1"/>
</dbReference>
<feature type="region of interest" description="Disordered" evidence="3">
    <location>
        <begin position="1"/>
        <end position="33"/>
    </location>
</feature>
<dbReference type="InterPro" id="IPR011006">
    <property type="entry name" value="CheY-like_superfamily"/>
</dbReference>
<dbReference type="Proteomes" id="UP001284601">
    <property type="component" value="Unassembled WGS sequence"/>
</dbReference>
<reference evidence="6" key="1">
    <citation type="submission" date="2023-07" db="EMBL/GenBank/DDBJ databases">
        <title>Conexibacter stalactiti sp. nov., isolated from stalactites in a lava cave and emended description of the genus Conexibacter.</title>
        <authorList>
            <person name="Lee S.D."/>
        </authorList>
    </citation>
    <scope>NUCLEOTIDE SEQUENCE [LARGE SCALE GENOMIC DNA]</scope>
    <source>
        <strain evidence="6">KCTC 39840</strain>
    </source>
</reference>
<dbReference type="PROSITE" id="PS50110">
    <property type="entry name" value="RESPONSE_REGULATORY"/>
    <property type="match status" value="1"/>
</dbReference>
<organism evidence="5 6">
    <name type="scientific">Conexibacter stalactiti</name>
    <dbReference type="NCBI Taxonomy" id="1940611"/>
    <lineage>
        <taxon>Bacteria</taxon>
        <taxon>Bacillati</taxon>
        <taxon>Actinomycetota</taxon>
        <taxon>Thermoleophilia</taxon>
        <taxon>Solirubrobacterales</taxon>
        <taxon>Conexibacteraceae</taxon>
        <taxon>Conexibacter</taxon>
    </lineage>
</organism>
<dbReference type="Pfam" id="PF07228">
    <property type="entry name" value="SpoIIE"/>
    <property type="match status" value="1"/>
</dbReference>
<evidence type="ECO:0000256" key="2">
    <source>
        <dbReference type="PROSITE-ProRule" id="PRU00169"/>
    </source>
</evidence>
<sequence length="425" mass="45762">MLAPGGGLHAGTMTFNDENSATAPRPGVENSSTMPATFPVQLLLVEDDLGDAVLVQELLADSAPHLQVVHVGTLREAEELLPNELDCVLLDLGLPDAYGMEAVERMRRAAPDAAVVVLTGHDDEHRGVEALSSGAQDYLSKSGVDGSMLARAIRYAIERRRLERSQQELLEARLAARENARLERGLLPTALVSDERIALTTGYRPGRRRSLLGGDFYDAVELADGTLHVLIGDVSGHGPDEAALGACLRIAWRTLTLAQRPPEETLAQLQQMLEHERHAPDMFATLCVLVAAPDRTGGRIFLAGHPPPVLSDARGVRLLDVEHVSPPLGFVDAEAWTGNAVTFEGDWTLLLYTDGLIEGRIGRGAERLGPERLVELLERRGLAQVPGGRDAGPLLDELVAEVEQLHGGELTDDLAMVLVTARHSA</sequence>
<keyword evidence="1" id="KW-0378">Hydrolase</keyword>
<evidence type="ECO:0000259" key="4">
    <source>
        <dbReference type="PROSITE" id="PS50110"/>
    </source>
</evidence>